<dbReference type="InterPro" id="IPR036390">
    <property type="entry name" value="WH_DNA-bd_sf"/>
</dbReference>
<dbReference type="PROSITE" id="PS50995">
    <property type="entry name" value="HTH_MARR_2"/>
    <property type="match status" value="1"/>
</dbReference>
<accession>A0ABY8H4L8</accession>
<dbReference type="Proteomes" id="UP001219037">
    <property type="component" value="Chromosome"/>
</dbReference>
<proteinExistence type="predicted"/>
<organism evidence="2 3">
    <name type="scientific">Citricoccus muralis</name>
    <dbReference type="NCBI Taxonomy" id="169134"/>
    <lineage>
        <taxon>Bacteria</taxon>
        <taxon>Bacillati</taxon>
        <taxon>Actinomycetota</taxon>
        <taxon>Actinomycetes</taxon>
        <taxon>Micrococcales</taxon>
        <taxon>Micrococcaceae</taxon>
        <taxon>Citricoccus</taxon>
    </lineage>
</organism>
<dbReference type="InterPro" id="IPR000835">
    <property type="entry name" value="HTH_MarR-typ"/>
</dbReference>
<dbReference type="PANTHER" id="PTHR33164:SF99">
    <property type="entry name" value="MARR FAMILY REGULATORY PROTEIN"/>
    <property type="match status" value="1"/>
</dbReference>
<evidence type="ECO:0000259" key="1">
    <source>
        <dbReference type="PROSITE" id="PS50995"/>
    </source>
</evidence>
<dbReference type="Pfam" id="PF01047">
    <property type="entry name" value="MarR"/>
    <property type="match status" value="1"/>
</dbReference>
<keyword evidence="3" id="KW-1185">Reference proteome</keyword>
<dbReference type="SMART" id="SM00347">
    <property type="entry name" value="HTH_MARR"/>
    <property type="match status" value="1"/>
</dbReference>
<dbReference type="SUPFAM" id="SSF46785">
    <property type="entry name" value="Winged helix' DNA-binding domain"/>
    <property type="match status" value="1"/>
</dbReference>
<dbReference type="InterPro" id="IPR036388">
    <property type="entry name" value="WH-like_DNA-bd_sf"/>
</dbReference>
<evidence type="ECO:0000313" key="2">
    <source>
        <dbReference type="EMBL" id="WFP16085.1"/>
    </source>
</evidence>
<dbReference type="PRINTS" id="PR00598">
    <property type="entry name" value="HTHMARR"/>
</dbReference>
<protein>
    <submittedName>
        <fullName evidence="2">MarR family transcriptional regulator</fullName>
    </submittedName>
</protein>
<sequence length="171" mass="19367">MAQVMTRKKEKPDYRWLSEKESEIWRKVVAATMLTAPLLEADLQKAGSLSFFEFQVLSSLKDADGELTMSQLAERCNCSLSRLSHVARKLEERGAIDRSQATNDKRVTMALLTEQGKSEVTRVEGRYAESIRRRVLDSLTPEGMDAMETLAEALLANIDPSHWLIAEDDEY</sequence>
<name>A0ABY8H4L8_9MICC</name>
<feature type="domain" description="HTH marR-type" evidence="1">
    <location>
        <begin position="21"/>
        <end position="156"/>
    </location>
</feature>
<dbReference type="PANTHER" id="PTHR33164">
    <property type="entry name" value="TRANSCRIPTIONAL REGULATOR, MARR FAMILY"/>
    <property type="match status" value="1"/>
</dbReference>
<reference evidence="2 3" key="1">
    <citation type="submission" date="2023-04" db="EMBL/GenBank/DDBJ databases">
        <title>Funneling lignin-derived compounds into biodiesel using alkali-halophilic Citricoccus sp. P2.</title>
        <authorList>
            <person name="Luo C.-B."/>
        </authorList>
    </citation>
    <scope>NUCLEOTIDE SEQUENCE [LARGE SCALE GENOMIC DNA]</scope>
    <source>
        <strain evidence="2 3">P2</strain>
    </source>
</reference>
<evidence type="ECO:0000313" key="3">
    <source>
        <dbReference type="Proteomes" id="UP001219037"/>
    </source>
</evidence>
<dbReference type="EMBL" id="CP121252">
    <property type="protein sequence ID" value="WFP16085.1"/>
    <property type="molecule type" value="Genomic_DNA"/>
</dbReference>
<dbReference type="RefSeq" id="WP_278157248.1">
    <property type="nucleotide sequence ID" value="NZ_CP121252.1"/>
</dbReference>
<dbReference type="InterPro" id="IPR039422">
    <property type="entry name" value="MarR/SlyA-like"/>
</dbReference>
<dbReference type="Gene3D" id="1.10.10.10">
    <property type="entry name" value="Winged helix-like DNA-binding domain superfamily/Winged helix DNA-binding domain"/>
    <property type="match status" value="1"/>
</dbReference>
<gene>
    <name evidence="2" type="ORF">P8192_11900</name>
</gene>